<dbReference type="EC" id="3.1.2.22" evidence="2"/>
<evidence type="ECO:0000256" key="1">
    <source>
        <dbReference type="ARBA" id="ARBA00010758"/>
    </source>
</evidence>
<feature type="chain" id="PRO_5037504259" description="Palmitoyl-protein thioesterase 1" evidence="9">
    <location>
        <begin position="22"/>
        <end position="306"/>
    </location>
</feature>
<proteinExistence type="inferred from homology"/>
<keyword evidence="4 9" id="KW-0732">Signal</keyword>
<dbReference type="Gene3D" id="3.40.50.1820">
    <property type="entry name" value="alpha/beta hydrolase"/>
    <property type="match status" value="1"/>
</dbReference>
<organism evidence="10 11">
    <name type="scientific">Ditylenchus dipsaci</name>
    <dbReference type="NCBI Taxonomy" id="166011"/>
    <lineage>
        <taxon>Eukaryota</taxon>
        <taxon>Metazoa</taxon>
        <taxon>Ecdysozoa</taxon>
        <taxon>Nematoda</taxon>
        <taxon>Chromadorea</taxon>
        <taxon>Rhabditida</taxon>
        <taxon>Tylenchina</taxon>
        <taxon>Tylenchomorpha</taxon>
        <taxon>Sphaerularioidea</taxon>
        <taxon>Anguinidae</taxon>
        <taxon>Anguininae</taxon>
        <taxon>Ditylenchus</taxon>
    </lineage>
</organism>
<keyword evidence="10" id="KW-1185">Reference proteome</keyword>
<dbReference type="InterPro" id="IPR029058">
    <property type="entry name" value="AB_hydrolase_fold"/>
</dbReference>
<dbReference type="Pfam" id="PF02089">
    <property type="entry name" value="Palm_thioest"/>
    <property type="match status" value="1"/>
</dbReference>
<evidence type="ECO:0000313" key="11">
    <source>
        <dbReference type="WBParaSite" id="jg1356"/>
    </source>
</evidence>
<dbReference type="SUPFAM" id="SSF53474">
    <property type="entry name" value="alpha/beta-Hydrolases"/>
    <property type="match status" value="1"/>
</dbReference>
<evidence type="ECO:0000256" key="8">
    <source>
        <dbReference type="ARBA" id="ARBA00031934"/>
    </source>
</evidence>
<keyword evidence="7" id="KW-0325">Glycoprotein</keyword>
<dbReference type="WBParaSite" id="jg1356">
    <property type="protein sequence ID" value="jg1356"/>
    <property type="gene ID" value="jg1356"/>
</dbReference>
<evidence type="ECO:0000256" key="5">
    <source>
        <dbReference type="ARBA" id="ARBA00022801"/>
    </source>
</evidence>
<sequence length="306" mass="34299">MLNYIYNPAVLVTLFLCFTNALYPINHRAGETVADHATVSQTPIVIWHGMGDSCCNPMSMGYVKKLLKTHIPGVYVNSLMLGSNVIEDTEHGFFANMNELVDNACEQIQKDTNLQNGYHAMGFSQGGLFIRALAQRCPHPPMKNLISVGGPQQGIYGLPYCTSLHQSGLCDAVRHLLNYGAYTSLEGYANYSIFLADLNCAQNTCNPAYKQNIAKLQNLVLVKFLRDEKVVPKESEWFGYYPDNNSSVIVDMENTPLYKEDWIGMKTLKDSNRLHLLAVDGRHLQIPADILKQKTNDEKMIAKIYP</sequence>
<evidence type="ECO:0000256" key="7">
    <source>
        <dbReference type="ARBA" id="ARBA00023180"/>
    </source>
</evidence>
<evidence type="ECO:0000256" key="6">
    <source>
        <dbReference type="ARBA" id="ARBA00023157"/>
    </source>
</evidence>
<evidence type="ECO:0000256" key="4">
    <source>
        <dbReference type="ARBA" id="ARBA00022729"/>
    </source>
</evidence>
<keyword evidence="5" id="KW-0378">Hydrolase</keyword>
<name>A0A915CYA9_9BILA</name>
<keyword evidence="6" id="KW-1015">Disulfide bond</keyword>
<dbReference type="InterPro" id="IPR002472">
    <property type="entry name" value="Palm_thioest"/>
</dbReference>
<comment type="similarity">
    <text evidence="1">Belongs to the palmitoyl-protein thioesterase family.</text>
</comment>
<dbReference type="GO" id="GO:0005764">
    <property type="term" value="C:lysosome"/>
    <property type="evidence" value="ECO:0007669"/>
    <property type="project" value="TreeGrafter"/>
</dbReference>
<reference evidence="11" key="1">
    <citation type="submission" date="2022-11" db="UniProtKB">
        <authorList>
            <consortium name="WormBaseParasite"/>
        </authorList>
    </citation>
    <scope>IDENTIFICATION</scope>
</reference>
<accession>A0A915CYA9</accession>
<dbReference type="Proteomes" id="UP000887574">
    <property type="component" value="Unplaced"/>
</dbReference>
<dbReference type="PANTHER" id="PTHR11247">
    <property type="entry name" value="PALMITOYL-PROTEIN THIOESTERASE/DOLICHYLDIPHOSPHATASE 1"/>
    <property type="match status" value="1"/>
</dbReference>
<dbReference type="AlphaFoldDB" id="A0A915CYA9"/>
<dbReference type="GO" id="GO:0006898">
    <property type="term" value="P:receptor-mediated endocytosis"/>
    <property type="evidence" value="ECO:0007669"/>
    <property type="project" value="TreeGrafter"/>
</dbReference>
<dbReference type="GO" id="GO:0008474">
    <property type="term" value="F:palmitoyl-(protein) hydrolase activity"/>
    <property type="evidence" value="ECO:0007669"/>
    <property type="project" value="UniProtKB-EC"/>
</dbReference>
<protein>
    <recommendedName>
        <fullName evidence="3">Palmitoyl-protein thioesterase 1</fullName>
        <ecNumber evidence="2">3.1.2.22</ecNumber>
    </recommendedName>
    <alternativeName>
        <fullName evidence="8">Palmitoyl-protein hydrolase 1</fullName>
    </alternativeName>
</protein>
<evidence type="ECO:0000313" key="10">
    <source>
        <dbReference type="Proteomes" id="UP000887574"/>
    </source>
</evidence>
<evidence type="ECO:0000256" key="2">
    <source>
        <dbReference type="ARBA" id="ARBA00012423"/>
    </source>
</evidence>
<dbReference type="PANTHER" id="PTHR11247:SF8">
    <property type="entry name" value="PALMITOYL-PROTEIN THIOESTERASE 1"/>
    <property type="match status" value="1"/>
</dbReference>
<feature type="signal peptide" evidence="9">
    <location>
        <begin position="1"/>
        <end position="21"/>
    </location>
</feature>
<evidence type="ECO:0000256" key="9">
    <source>
        <dbReference type="SAM" id="SignalP"/>
    </source>
</evidence>
<dbReference type="PRINTS" id="PR00414">
    <property type="entry name" value="PPTHIESTRASE"/>
</dbReference>
<evidence type="ECO:0000256" key="3">
    <source>
        <dbReference type="ARBA" id="ARBA00014212"/>
    </source>
</evidence>